<feature type="domain" description="Retrotransposon gag" evidence="2">
    <location>
        <begin position="2"/>
        <end position="53"/>
    </location>
</feature>
<dbReference type="CDD" id="cd00303">
    <property type="entry name" value="retropepsin_like"/>
    <property type="match status" value="1"/>
</dbReference>
<comment type="caution">
    <text evidence="3">The sequence shown here is derived from an EMBL/GenBank/DDBJ whole genome shotgun (WGS) entry which is preliminary data.</text>
</comment>
<accession>A0A8J6CKW4</accession>
<protein>
    <recommendedName>
        <fullName evidence="2">Retrotransposon gag domain-containing protein</fullName>
    </recommendedName>
</protein>
<dbReference type="EMBL" id="JAHUZN010000012">
    <property type="protein sequence ID" value="KAG8474591.1"/>
    <property type="molecule type" value="Genomic_DNA"/>
</dbReference>
<dbReference type="InterPro" id="IPR005162">
    <property type="entry name" value="Retrotrans_gag_dom"/>
</dbReference>
<proteinExistence type="predicted"/>
<name>A0A8J6CKW4_9ROSI</name>
<dbReference type="InterPro" id="IPR021109">
    <property type="entry name" value="Peptidase_aspartic_dom_sf"/>
</dbReference>
<evidence type="ECO:0000313" key="3">
    <source>
        <dbReference type="EMBL" id="KAG8474591.1"/>
    </source>
</evidence>
<dbReference type="Gene3D" id="2.40.70.10">
    <property type="entry name" value="Acid Proteases"/>
    <property type="match status" value="1"/>
</dbReference>
<evidence type="ECO:0000259" key="2">
    <source>
        <dbReference type="Pfam" id="PF03732"/>
    </source>
</evidence>
<feature type="region of interest" description="Disordered" evidence="1">
    <location>
        <begin position="222"/>
        <end position="248"/>
    </location>
</feature>
<dbReference type="OrthoDB" id="1305902at2759"/>
<dbReference type="AlphaFoldDB" id="A0A8J6CKW4"/>
<dbReference type="PANTHER" id="PTHR33067:SF35">
    <property type="entry name" value="ASPARTIC PEPTIDASE DDI1-TYPE DOMAIN-CONTAINING PROTEIN"/>
    <property type="match status" value="1"/>
</dbReference>
<reference evidence="3 4" key="1">
    <citation type="journal article" date="2021" name="bioRxiv">
        <title>The Gossypium anomalum genome as a resource for cotton improvement and evolutionary analysis of hybrid incompatibility.</title>
        <authorList>
            <person name="Grover C.E."/>
            <person name="Yuan D."/>
            <person name="Arick M.A."/>
            <person name="Miller E.R."/>
            <person name="Hu G."/>
            <person name="Peterson D.G."/>
            <person name="Wendel J.F."/>
            <person name="Udall J.A."/>
        </authorList>
    </citation>
    <scope>NUCLEOTIDE SEQUENCE [LARGE SCALE GENOMIC DNA]</scope>
    <source>
        <strain evidence="3">JFW-Udall</strain>
        <tissue evidence="3">Leaf</tissue>
    </source>
</reference>
<keyword evidence="4" id="KW-1185">Reference proteome</keyword>
<dbReference type="Proteomes" id="UP000701853">
    <property type="component" value="Chromosome 12"/>
</dbReference>
<sequence length="541" mass="61653">MEKLRNDISSFVQMDLETLYDAWGRYKDLLRVCPHHGLPLWLQVQTFYNGLNPSTRQLIDAAIGGTLNNKTHEKAYDFIEEMSLNNYQWQVMRTKPSKVASVFNLDTVQPMMQCNTSGRGMNNTKCLAYDPSTMNEQVNYMGNKSRPQNYPYSHTYNTGWINYPNFSWGGQGNQRPEPPPGFQPRTSQLAKLISERPQGSLPNSTETNPREQLHGITIQYEEGLVESKPEPRQETVVSQDKVDESQNKQKLAKSLKELLANKRKLDDSSHVELNAVCSAILQNKLPNKLKDPGSFTIPYLIGGLAVNNALANLGVSINVMPYKMFKKLGLGKPKQTRMSIQLADKTIRFPRGIVEDILVKIDKFIFPVDFVVLDMEKDGDVPLIIGRPFLTTARTIINVGTGELTLCTSDESVTLQEKLLRNINEPQSSSCTNNGTIHERRMLHIDKLDEWQTYGKKEQKQHHVKFNEMNKFKELIVRKRSFDSVIHRDHVNTRSLTHTAWTHGRVPGRARAKRGQRACDTDLWTTRPGHTGCPRSCKNWS</sequence>
<evidence type="ECO:0000256" key="1">
    <source>
        <dbReference type="SAM" id="MobiDB-lite"/>
    </source>
</evidence>
<organism evidence="3 4">
    <name type="scientific">Gossypium anomalum</name>
    <dbReference type="NCBI Taxonomy" id="47600"/>
    <lineage>
        <taxon>Eukaryota</taxon>
        <taxon>Viridiplantae</taxon>
        <taxon>Streptophyta</taxon>
        <taxon>Embryophyta</taxon>
        <taxon>Tracheophyta</taxon>
        <taxon>Spermatophyta</taxon>
        <taxon>Magnoliopsida</taxon>
        <taxon>eudicotyledons</taxon>
        <taxon>Gunneridae</taxon>
        <taxon>Pentapetalae</taxon>
        <taxon>rosids</taxon>
        <taxon>malvids</taxon>
        <taxon>Malvales</taxon>
        <taxon>Malvaceae</taxon>
        <taxon>Malvoideae</taxon>
        <taxon>Gossypium</taxon>
    </lineage>
</organism>
<gene>
    <name evidence="3" type="ORF">CXB51_031240</name>
</gene>
<dbReference type="PANTHER" id="PTHR33067">
    <property type="entry name" value="RNA-DIRECTED DNA POLYMERASE-RELATED"/>
    <property type="match status" value="1"/>
</dbReference>
<dbReference type="Pfam" id="PF03732">
    <property type="entry name" value="Retrotrans_gag"/>
    <property type="match status" value="1"/>
</dbReference>
<evidence type="ECO:0000313" key="4">
    <source>
        <dbReference type="Proteomes" id="UP000701853"/>
    </source>
</evidence>